<dbReference type="EMBL" id="CAJFDH010000002">
    <property type="protein sequence ID" value="CAD5211634.1"/>
    <property type="molecule type" value="Genomic_DNA"/>
</dbReference>
<feature type="region of interest" description="Disordered" evidence="3">
    <location>
        <begin position="344"/>
        <end position="415"/>
    </location>
</feature>
<evidence type="ECO:0000256" key="2">
    <source>
        <dbReference type="ARBA" id="ARBA00023242"/>
    </source>
</evidence>
<dbReference type="Proteomes" id="UP000614601">
    <property type="component" value="Unassembled WGS sequence"/>
</dbReference>
<dbReference type="EMBL" id="CAJFCW020000002">
    <property type="protein sequence ID" value="CAG9093968.1"/>
    <property type="molecule type" value="Genomic_DNA"/>
</dbReference>
<sequence>MMEGEGGTCSEFPILMHRNPGKPFSMPPASVNETEAKNKLANYVYQYLCYNAPKTAEVFGTEVLNGASPPVGDSPGFLMNWWMVFWDLYISTPDRRDKETPTAEAKAFMEYSYSSVNGGVPPFPNQMGVGMGPNVGDYYRPQAPNASNQASPVPGAIPGYQGFSRYMPPRAQMPNQFPRAPFDPRMMHMQTNGTRMNFRPPYRPYMDSPSTPTFGNGMVNGAPISSTPSMMPSPGSSGPMPTDANNMPSQHFNIMMNPNLHPGQFSMMDNSAGTPTSSSAGPTSVPNMNGAPASVPNMGNPSSVGSGHHISASVGCQNDNQPGGHHNMMNGNEMDIKMEIKQSPSNMVGGVNGGTPQHVGPGSHLNNDPPSATQLHGPNSVQSQQGAANSNVNFGAQNTPQNAQMTPTSGGDTSTLIDFAGTNFHSEKGARTENEEISKIKASLIEDFKVLK</sequence>
<dbReference type="GO" id="GO:0005634">
    <property type="term" value="C:nucleus"/>
    <property type="evidence" value="ECO:0007669"/>
    <property type="project" value="UniProtKB-SubCell"/>
</dbReference>
<dbReference type="AlphaFoldDB" id="A0A811K8G3"/>
<evidence type="ECO:0000313" key="4">
    <source>
        <dbReference type="EMBL" id="CAD5211634.1"/>
    </source>
</evidence>
<evidence type="ECO:0000313" key="5">
    <source>
        <dbReference type="Proteomes" id="UP000614601"/>
    </source>
</evidence>
<feature type="compositionally biased region" description="Low complexity" evidence="3">
    <location>
        <begin position="271"/>
        <end position="284"/>
    </location>
</feature>
<protein>
    <recommendedName>
        <fullName evidence="6">LisH domain-containing protein</fullName>
    </recommendedName>
</protein>
<evidence type="ECO:0000256" key="3">
    <source>
        <dbReference type="SAM" id="MobiDB-lite"/>
    </source>
</evidence>
<keyword evidence="5" id="KW-1185">Reference proteome</keyword>
<gene>
    <name evidence="4" type="ORF">BOKJ2_LOCUS3792</name>
</gene>
<dbReference type="PANTHER" id="PTHR12610:SF12">
    <property type="entry name" value="SEQUENCE-SPECIFIC SINGLE-STRANDED DNA-BINDING PROTEIN, ISOFORM D"/>
    <property type="match status" value="1"/>
</dbReference>
<comment type="subcellular location">
    <subcellularLocation>
        <location evidence="1">Nucleus</location>
    </subcellularLocation>
</comment>
<evidence type="ECO:0008006" key="6">
    <source>
        <dbReference type="Google" id="ProtNLM"/>
    </source>
</evidence>
<dbReference type="InterPro" id="IPR008116">
    <property type="entry name" value="SSDP_DNA-bd"/>
</dbReference>
<dbReference type="GO" id="GO:0045944">
    <property type="term" value="P:positive regulation of transcription by RNA polymerase II"/>
    <property type="evidence" value="ECO:0007669"/>
    <property type="project" value="TreeGrafter"/>
</dbReference>
<accession>A0A811K8G3</accession>
<dbReference type="PANTHER" id="PTHR12610">
    <property type="entry name" value="SINGLE STRANDED DNA BINDING PROTEIN"/>
    <property type="match status" value="1"/>
</dbReference>
<comment type="caution">
    <text evidence="4">The sequence shown here is derived from an EMBL/GenBank/DDBJ whole genome shotgun (WGS) entry which is preliminary data.</text>
</comment>
<organism evidence="4 5">
    <name type="scientific">Bursaphelenchus okinawaensis</name>
    <dbReference type="NCBI Taxonomy" id="465554"/>
    <lineage>
        <taxon>Eukaryota</taxon>
        <taxon>Metazoa</taxon>
        <taxon>Ecdysozoa</taxon>
        <taxon>Nematoda</taxon>
        <taxon>Chromadorea</taxon>
        <taxon>Rhabditida</taxon>
        <taxon>Tylenchina</taxon>
        <taxon>Tylenchomorpha</taxon>
        <taxon>Aphelenchoidea</taxon>
        <taxon>Aphelenchoididae</taxon>
        <taxon>Bursaphelenchus</taxon>
    </lineage>
</organism>
<proteinExistence type="predicted"/>
<dbReference type="PRINTS" id="PR01743">
    <property type="entry name" value="SSDNABINDING"/>
</dbReference>
<dbReference type="Proteomes" id="UP000783686">
    <property type="component" value="Unassembled WGS sequence"/>
</dbReference>
<name>A0A811K8G3_9BILA</name>
<dbReference type="GO" id="GO:0003697">
    <property type="term" value="F:single-stranded DNA binding"/>
    <property type="evidence" value="ECO:0007669"/>
    <property type="project" value="InterPro"/>
</dbReference>
<keyword evidence="2" id="KW-0539">Nucleus</keyword>
<dbReference type="OrthoDB" id="5600002at2759"/>
<reference evidence="4" key="1">
    <citation type="submission" date="2020-09" db="EMBL/GenBank/DDBJ databases">
        <authorList>
            <person name="Kikuchi T."/>
        </authorList>
    </citation>
    <scope>NUCLEOTIDE SEQUENCE</scope>
    <source>
        <strain evidence="4">SH1</strain>
    </source>
</reference>
<feature type="region of interest" description="Disordered" evidence="3">
    <location>
        <begin position="265"/>
        <end position="330"/>
    </location>
</feature>
<feature type="compositionally biased region" description="Polar residues" evidence="3">
    <location>
        <begin position="364"/>
        <end position="415"/>
    </location>
</feature>
<evidence type="ECO:0000256" key="1">
    <source>
        <dbReference type="ARBA" id="ARBA00004123"/>
    </source>
</evidence>